<dbReference type="OMA" id="ENMPPNA"/>
<organism evidence="12 13">
    <name type="scientific">Clavispora lusitaniae</name>
    <name type="common">Candida lusitaniae</name>
    <dbReference type="NCBI Taxonomy" id="36911"/>
    <lineage>
        <taxon>Eukaryota</taxon>
        <taxon>Fungi</taxon>
        <taxon>Dikarya</taxon>
        <taxon>Ascomycota</taxon>
        <taxon>Saccharomycotina</taxon>
        <taxon>Pichiomycetes</taxon>
        <taxon>Metschnikowiaceae</taxon>
        <taxon>Clavispora</taxon>
    </lineage>
</organism>
<dbReference type="GO" id="GO:0031262">
    <property type="term" value="C:Ndc80 complex"/>
    <property type="evidence" value="ECO:0007669"/>
    <property type="project" value="TreeGrafter"/>
</dbReference>
<dbReference type="KEGG" id="clus:A9F13_12g01221"/>
<evidence type="ECO:0000256" key="10">
    <source>
        <dbReference type="RuleBase" id="RU368011"/>
    </source>
</evidence>
<dbReference type="AlphaFoldDB" id="A0AA91T126"/>
<sequence>MLEAPDSLIYSAIDNFETQPDLASLRRIAENLRKTADLRSARIEKLEDQVSRLESELREVSEEIESLKEPSATVYETLGQFGEVQKSDSVFKLINAKSVELDNLKVSLAKQLTELESAINHMSMKKISMSRRRDELASEREQALAANIASNLNSSSMKISLYKSLGVHVEDFDGESDKIIIFDRGTDSTSVLPVDEKYSDYFISNYIWDRLGNA</sequence>
<keyword evidence="6 11" id="KW-0175">Coiled coil</keyword>
<keyword evidence="8 10" id="KW-0131">Cell cycle</keyword>
<comment type="caution">
    <text evidence="12">The sequence shown here is derived from an EMBL/GenBank/DDBJ whole genome shotgun (WGS) entry which is preliminary data.</text>
</comment>
<keyword evidence="5 10" id="KW-0995">Kinetochore</keyword>
<accession>A0AA91T126</accession>
<keyword evidence="9 10" id="KW-0137">Centromere</keyword>
<comment type="similarity">
    <text evidence="1 10">Belongs to the SPC24 family.</text>
</comment>
<dbReference type="PANTHER" id="PTHR22142">
    <property type="match status" value="1"/>
</dbReference>
<keyword evidence="2 10" id="KW-0158">Chromosome</keyword>
<keyword evidence="4 10" id="KW-0498">Mitosis</keyword>
<evidence type="ECO:0000256" key="1">
    <source>
        <dbReference type="ARBA" id="ARBA00007804"/>
    </source>
</evidence>
<dbReference type="GO" id="GO:0007059">
    <property type="term" value="P:chromosome segregation"/>
    <property type="evidence" value="ECO:0007669"/>
    <property type="project" value="TreeGrafter"/>
</dbReference>
<comment type="subcellular location">
    <subcellularLocation>
        <location evidence="10">Nucleus</location>
    </subcellularLocation>
    <subcellularLocation>
        <location evidence="10">Chromosome</location>
        <location evidence="10">Centromere</location>
        <location evidence="10">Kinetochore</location>
    </subcellularLocation>
</comment>
<feature type="coiled-coil region" evidence="11">
    <location>
        <begin position="29"/>
        <end position="70"/>
    </location>
</feature>
<dbReference type="CDD" id="cd11565">
    <property type="entry name" value="RWD_Spc24"/>
    <property type="match status" value="1"/>
</dbReference>
<dbReference type="GO" id="GO:0008017">
    <property type="term" value="F:microtubule binding"/>
    <property type="evidence" value="ECO:0007669"/>
    <property type="project" value="TreeGrafter"/>
</dbReference>
<dbReference type="Pfam" id="PF08286">
    <property type="entry name" value="Spc24"/>
    <property type="match status" value="1"/>
</dbReference>
<evidence type="ECO:0000313" key="12">
    <source>
        <dbReference type="EMBL" id="OVF07591.1"/>
    </source>
</evidence>
<dbReference type="Gene3D" id="1.10.287.1490">
    <property type="match status" value="1"/>
</dbReference>
<dbReference type="PANTHER" id="PTHR22142:SF2">
    <property type="entry name" value="KINETOCHORE PROTEIN SPC24"/>
    <property type="match status" value="1"/>
</dbReference>
<dbReference type="SUPFAM" id="SSF143026">
    <property type="entry name" value="Kinetochore globular domain"/>
    <property type="match status" value="1"/>
</dbReference>
<gene>
    <name evidence="12" type="ORF">A9F13_12g01221</name>
</gene>
<evidence type="ECO:0000256" key="6">
    <source>
        <dbReference type="ARBA" id="ARBA00023054"/>
    </source>
</evidence>
<name>A0AA91T126_CLALS</name>
<evidence type="ECO:0000256" key="8">
    <source>
        <dbReference type="ARBA" id="ARBA00023306"/>
    </source>
</evidence>
<evidence type="ECO:0000256" key="7">
    <source>
        <dbReference type="ARBA" id="ARBA00023242"/>
    </source>
</evidence>
<evidence type="ECO:0000256" key="11">
    <source>
        <dbReference type="SAM" id="Coils"/>
    </source>
</evidence>
<dbReference type="InterPro" id="IPR038066">
    <property type="entry name" value="Spc24_Fungi_globular_sf"/>
</dbReference>
<dbReference type="EMBL" id="LYUB02000012">
    <property type="protein sequence ID" value="OVF07591.1"/>
    <property type="molecule type" value="Genomic_DNA"/>
</dbReference>
<evidence type="ECO:0000256" key="2">
    <source>
        <dbReference type="ARBA" id="ARBA00022454"/>
    </source>
</evidence>
<dbReference type="GO" id="GO:0051301">
    <property type="term" value="P:cell division"/>
    <property type="evidence" value="ECO:0007669"/>
    <property type="project" value="UniProtKB-UniRule"/>
</dbReference>
<evidence type="ECO:0000256" key="5">
    <source>
        <dbReference type="ARBA" id="ARBA00022838"/>
    </source>
</evidence>
<keyword evidence="7 10" id="KW-0539">Nucleus</keyword>
<keyword evidence="3 10" id="KW-0132">Cell division</keyword>
<comment type="subunit">
    <text evidence="10">Component of the NDC80 complex.</text>
</comment>
<protein>
    <recommendedName>
        <fullName evidence="10">Kinetochore protein Spc24</fullName>
    </recommendedName>
</protein>
<dbReference type="Gene3D" id="3.30.160.430">
    <property type="match status" value="1"/>
</dbReference>
<reference evidence="12 13" key="1">
    <citation type="submission" date="2017-04" db="EMBL/GenBank/DDBJ databases">
        <title>Draft genome of the yeast Clavispora lusitaniae type strain CBS 6936.</title>
        <authorList>
            <person name="Durrens P."/>
            <person name="Klopp C."/>
            <person name="Biteau N."/>
            <person name="Fitton-Ouhabi V."/>
            <person name="Dementhon K."/>
            <person name="Accoceberry I."/>
            <person name="Sherman D.J."/>
            <person name="Noel T."/>
        </authorList>
    </citation>
    <scope>NUCLEOTIDE SEQUENCE [LARGE SCALE GENOMIC DNA]</scope>
    <source>
        <strain evidence="12 13">CBS 6936</strain>
    </source>
</reference>
<proteinExistence type="inferred from homology"/>
<evidence type="ECO:0000256" key="9">
    <source>
        <dbReference type="ARBA" id="ARBA00023328"/>
    </source>
</evidence>
<evidence type="ECO:0000256" key="3">
    <source>
        <dbReference type="ARBA" id="ARBA00022618"/>
    </source>
</evidence>
<dbReference type="Proteomes" id="UP000195602">
    <property type="component" value="Unassembled WGS sequence"/>
</dbReference>
<dbReference type="InterPro" id="IPR013252">
    <property type="entry name" value="Ndc80_Spc24"/>
</dbReference>
<comment type="function">
    <text evidence="10">Acts as a component of the essential kinetochore-associated NDC80 complex, which is required for chromosome segregation and spindle checkpoint activity.</text>
</comment>
<evidence type="ECO:0000313" key="13">
    <source>
        <dbReference type="Proteomes" id="UP000195602"/>
    </source>
</evidence>
<dbReference type="GO" id="GO:0005634">
    <property type="term" value="C:nucleus"/>
    <property type="evidence" value="ECO:0007669"/>
    <property type="project" value="UniProtKB-SubCell"/>
</dbReference>
<evidence type="ECO:0000256" key="4">
    <source>
        <dbReference type="ARBA" id="ARBA00022776"/>
    </source>
</evidence>